<feature type="domain" description="TonB-dependent receptor-like beta-barrel" evidence="10">
    <location>
        <begin position="316"/>
        <end position="718"/>
    </location>
</feature>
<dbReference type="GO" id="GO:0015344">
    <property type="term" value="F:siderophore uptake transmembrane transporter activity"/>
    <property type="evidence" value="ECO:0007669"/>
    <property type="project" value="TreeGrafter"/>
</dbReference>
<sequence>MKPLKSILSKGLFICSLLLSSFVYGQKISSFQILDQLSKEPIIGLYYQYGSEVGITDDNGKVHIQFSANQEIQFSHINYGKWKLTPREIEEAIRDGSYLRSGLFVNLQPVSVISLKMTDEKDQKILISDQERLHHDAGAILNLNPVVNGIRKSGSFAFDPVMRGFKYDQLNIVIDGLQSANAACPNRMDPPTSQIALNRIKQIEILKGPHALRYGIGLGGTINFLQEDPNFSAHNNVYGRLSSMYETNGNVIRNEARVGFSGEAYDLGVMGSWSKGTDYKDGNGEIVPANFTRGTVGVYGDFRLSKNDLLKVTVNRNFARDVDFPTLGMDLRSDDTWMGSVSHTKSFQNRKLQSWTSSGFFTSVDHLMDNMLRELNPRMMNSRTPANTQNYGARTEGLWKLGQGKIYAGGDFRSESAQGIREREFLMGPMVGRTIFDNAWQDSKIQKVGTFVTYHVPLGEFVLTAAGRLDFNQAVANETEPEFENINAESKVNQLNPGLSMGLKRDFFKDFNFGIWLARVQRSGSLTERFINYFPVGMDPYEMLGNTSLKPETNNQVDMVLGYEKEGIQMEFSAFAAYLNDYITAEKTELSPVIPSSPGVRQFVNVDRALKTGFEFSASQYLGYGVQHQLAMAYTYGQNLSLSEALPEIAPMDIRYSLIGNHLDNKLHSAIRLRHVIGQDRVSDSFGELSTPRFSLIDVDVSYKLSDNLAIKAGAQNLLDQAYYEHLNRPIGPERKPLYSPGRNFFLMLSVKLP</sequence>
<keyword evidence="4 8" id="KW-0812">Transmembrane</keyword>
<dbReference type="Gene3D" id="2.170.130.10">
    <property type="entry name" value="TonB-dependent receptor, plug domain"/>
    <property type="match status" value="1"/>
</dbReference>
<evidence type="ECO:0000313" key="13">
    <source>
        <dbReference type="Proteomes" id="UP000192333"/>
    </source>
</evidence>
<dbReference type="InterPro" id="IPR012910">
    <property type="entry name" value="Plug_dom"/>
</dbReference>
<feature type="domain" description="TonB-dependent receptor plug" evidence="11">
    <location>
        <begin position="136"/>
        <end position="219"/>
    </location>
</feature>
<keyword evidence="6 8" id="KW-0472">Membrane</keyword>
<dbReference type="InterPro" id="IPR000531">
    <property type="entry name" value="Beta-barrel_TonB"/>
</dbReference>
<evidence type="ECO:0000256" key="6">
    <source>
        <dbReference type="ARBA" id="ARBA00023136"/>
    </source>
</evidence>
<evidence type="ECO:0000256" key="3">
    <source>
        <dbReference type="ARBA" id="ARBA00022452"/>
    </source>
</evidence>
<dbReference type="GO" id="GO:0009279">
    <property type="term" value="C:cell outer membrane"/>
    <property type="evidence" value="ECO:0007669"/>
    <property type="project" value="UniProtKB-SubCell"/>
</dbReference>
<reference evidence="13" key="1">
    <citation type="submission" date="2017-04" db="EMBL/GenBank/DDBJ databases">
        <authorList>
            <person name="Varghese N."/>
            <person name="Submissions S."/>
        </authorList>
    </citation>
    <scope>NUCLEOTIDE SEQUENCE [LARGE SCALE GENOMIC DNA]</scope>
    <source>
        <strain evidence="13">DSM 16537</strain>
    </source>
</reference>
<keyword evidence="3 8" id="KW-1134">Transmembrane beta strand</keyword>
<keyword evidence="5 9" id="KW-0798">TonB box</keyword>
<comment type="subcellular location">
    <subcellularLocation>
        <location evidence="1 8">Cell outer membrane</location>
        <topology evidence="1 8">Multi-pass membrane protein</topology>
    </subcellularLocation>
</comment>
<dbReference type="STRING" id="758820.SAMN00777080_4648"/>
<evidence type="ECO:0000256" key="8">
    <source>
        <dbReference type="PROSITE-ProRule" id="PRU01360"/>
    </source>
</evidence>
<evidence type="ECO:0000259" key="11">
    <source>
        <dbReference type="Pfam" id="PF07715"/>
    </source>
</evidence>
<dbReference type="Proteomes" id="UP000192333">
    <property type="component" value="Chromosome I"/>
</dbReference>
<dbReference type="InterPro" id="IPR039426">
    <property type="entry name" value="TonB-dep_rcpt-like"/>
</dbReference>
<evidence type="ECO:0000313" key="12">
    <source>
        <dbReference type="EMBL" id="SMD45975.1"/>
    </source>
</evidence>
<protein>
    <submittedName>
        <fullName evidence="12">Iron complex outermembrane recepter protein</fullName>
    </submittedName>
</protein>
<dbReference type="Pfam" id="PF00593">
    <property type="entry name" value="TonB_dep_Rec_b-barrel"/>
    <property type="match status" value="1"/>
</dbReference>
<dbReference type="SUPFAM" id="SSF56935">
    <property type="entry name" value="Porins"/>
    <property type="match status" value="1"/>
</dbReference>
<dbReference type="InterPro" id="IPR037066">
    <property type="entry name" value="Plug_dom_sf"/>
</dbReference>
<evidence type="ECO:0000259" key="10">
    <source>
        <dbReference type="Pfam" id="PF00593"/>
    </source>
</evidence>
<dbReference type="OrthoDB" id="9764669at2"/>
<dbReference type="EMBL" id="LT838813">
    <property type="protein sequence ID" value="SMD45975.1"/>
    <property type="molecule type" value="Genomic_DNA"/>
</dbReference>
<proteinExistence type="inferred from homology"/>
<dbReference type="InterPro" id="IPR036942">
    <property type="entry name" value="Beta-barrel_TonB_sf"/>
</dbReference>
<dbReference type="PROSITE" id="PS52016">
    <property type="entry name" value="TONB_DEPENDENT_REC_3"/>
    <property type="match status" value="1"/>
</dbReference>
<dbReference type="AlphaFoldDB" id="A0A1W2HAP5"/>
<comment type="similarity">
    <text evidence="8 9">Belongs to the TonB-dependent receptor family.</text>
</comment>
<evidence type="ECO:0000256" key="1">
    <source>
        <dbReference type="ARBA" id="ARBA00004571"/>
    </source>
</evidence>
<dbReference type="Gene3D" id="2.40.170.20">
    <property type="entry name" value="TonB-dependent receptor, beta-barrel domain"/>
    <property type="match status" value="1"/>
</dbReference>
<keyword evidence="2 8" id="KW-0813">Transport</keyword>
<dbReference type="RefSeq" id="WP_084122930.1">
    <property type="nucleotide sequence ID" value="NZ_LT838813.1"/>
</dbReference>
<organism evidence="12 13">
    <name type="scientific">Aquiflexum balticum DSM 16537</name>
    <dbReference type="NCBI Taxonomy" id="758820"/>
    <lineage>
        <taxon>Bacteria</taxon>
        <taxon>Pseudomonadati</taxon>
        <taxon>Bacteroidota</taxon>
        <taxon>Cytophagia</taxon>
        <taxon>Cytophagales</taxon>
        <taxon>Cyclobacteriaceae</taxon>
        <taxon>Aquiflexum</taxon>
    </lineage>
</organism>
<accession>A0A1W2HAP5</accession>
<gene>
    <name evidence="12" type="ORF">SAMN00777080_4648</name>
</gene>
<dbReference type="PANTHER" id="PTHR30069:SF49">
    <property type="entry name" value="OUTER MEMBRANE PROTEIN C"/>
    <property type="match status" value="1"/>
</dbReference>
<evidence type="ECO:0000256" key="9">
    <source>
        <dbReference type="RuleBase" id="RU003357"/>
    </source>
</evidence>
<evidence type="ECO:0000256" key="7">
    <source>
        <dbReference type="ARBA" id="ARBA00023237"/>
    </source>
</evidence>
<keyword evidence="7 8" id="KW-0998">Cell outer membrane</keyword>
<dbReference type="PANTHER" id="PTHR30069">
    <property type="entry name" value="TONB-DEPENDENT OUTER MEMBRANE RECEPTOR"/>
    <property type="match status" value="1"/>
</dbReference>
<name>A0A1W2HAP5_9BACT</name>
<dbReference type="Pfam" id="PF07715">
    <property type="entry name" value="Plug"/>
    <property type="match status" value="1"/>
</dbReference>
<evidence type="ECO:0000256" key="4">
    <source>
        <dbReference type="ARBA" id="ARBA00022692"/>
    </source>
</evidence>
<dbReference type="GO" id="GO:0044718">
    <property type="term" value="P:siderophore transmembrane transport"/>
    <property type="evidence" value="ECO:0007669"/>
    <property type="project" value="TreeGrafter"/>
</dbReference>
<keyword evidence="13" id="KW-1185">Reference proteome</keyword>
<evidence type="ECO:0000256" key="2">
    <source>
        <dbReference type="ARBA" id="ARBA00022448"/>
    </source>
</evidence>
<evidence type="ECO:0000256" key="5">
    <source>
        <dbReference type="ARBA" id="ARBA00023077"/>
    </source>
</evidence>